<evidence type="ECO:0000313" key="3">
    <source>
        <dbReference type="Proteomes" id="UP000268016"/>
    </source>
</evidence>
<dbReference type="EMBL" id="RDRB01000002">
    <property type="protein sequence ID" value="ROU03445.1"/>
    <property type="molecule type" value="Genomic_DNA"/>
</dbReference>
<evidence type="ECO:0000256" key="1">
    <source>
        <dbReference type="SAM" id="MobiDB-lite"/>
    </source>
</evidence>
<sequence length="80" mass="8476">MGQFQRFPAVAGQAVARGESQADPRRPMRPPEGERSPWADPDPSDAAERRPPDLGAAFLAAVLARVAANLCGPDRKGPQA</sequence>
<gene>
    <name evidence="2" type="ORF">EAT49_03845</name>
</gene>
<evidence type="ECO:0000313" key="2">
    <source>
        <dbReference type="EMBL" id="ROU03445.1"/>
    </source>
</evidence>
<feature type="region of interest" description="Disordered" evidence="1">
    <location>
        <begin position="1"/>
        <end position="53"/>
    </location>
</feature>
<dbReference type="AlphaFoldDB" id="A0A3N2R7M2"/>
<accession>A0A3N2R7M2</accession>
<feature type="compositionally biased region" description="Basic and acidic residues" evidence="1">
    <location>
        <begin position="20"/>
        <end position="37"/>
    </location>
</feature>
<name>A0A3N2R7M2_9RHOB</name>
<protein>
    <submittedName>
        <fullName evidence="2">Uncharacterized protein</fullName>
    </submittedName>
</protein>
<organism evidence="2 3">
    <name type="scientific">Histidinibacterium lentulum</name>
    <dbReference type="NCBI Taxonomy" id="2480588"/>
    <lineage>
        <taxon>Bacteria</taxon>
        <taxon>Pseudomonadati</taxon>
        <taxon>Pseudomonadota</taxon>
        <taxon>Alphaproteobacteria</taxon>
        <taxon>Rhodobacterales</taxon>
        <taxon>Paracoccaceae</taxon>
        <taxon>Histidinibacterium</taxon>
    </lineage>
</organism>
<proteinExistence type="predicted"/>
<reference evidence="2 3" key="1">
    <citation type="submission" date="2018-10" db="EMBL/GenBank/DDBJ databases">
        <title>Histidinibacterium lentulum gen. nov., sp. nov., a marine bacterium from the culture broth of Picochlorum sp. 122.</title>
        <authorList>
            <person name="Wang G."/>
        </authorList>
    </citation>
    <scope>NUCLEOTIDE SEQUENCE [LARGE SCALE GENOMIC DNA]</scope>
    <source>
        <strain evidence="2 3">B17</strain>
    </source>
</reference>
<dbReference type="Proteomes" id="UP000268016">
    <property type="component" value="Unassembled WGS sequence"/>
</dbReference>
<keyword evidence="3" id="KW-1185">Reference proteome</keyword>
<comment type="caution">
    <text evidence="2">The sequence shown here is derived from an EMBL/GenBank/DDBJ whole genome shotgun (WGS) entry which is preliminary data.</text>
</comment>